<accession>A0A7N0V7R3</accession>
<comment type="subcellular location">
    <subcellularLocation>
        <location evidence="1">Cytoplasm</location>
    </subcellularLocation>
</comment>
<feature type="region of interest" description="Disordered" evidence="5">
    <location>
        <begin position="263"/>
        <end position="322"/>
    </location>
</feature>
<organism evidence="6 7">
    <name type="scientific">Kalanchoe fedtschenkoi</name>
    <name type="common">Lavender scallops</name>
    <name type="synonym">South American air plant</name>
    <dbReference type="NCBI Taxonomy" id="63787"/>
    <lineage>
        <taxon>Eukaryota</taxon>
        <taxon>Viridiplantae</taxon>
        <taxon>Streptophyta</taxon>
        <taxon>Embryophyta</taxon>
        <taxon>Tracheophyta</taxon>
        <taxon>Spermatophyta</taxon>
        <taxon>Magnoliopsida</taxon>
        <taxon>eudicotyledons</taxon>
        <taxon>Gunneridae</taxon>
        <taxon>Pentapetalae</taxon>
        <taxon>Saxifragales</taxon>
        <taxon>Crassulaceae</taxon>
        <taxon>Kalanchoe</taxon>
    </lineage>
</organism>
<feature type="compositionally biased region" description="Basic and acidic residues" evidence="5">
    <location>
        <begin position="113"/>
        <end position="126"/>
    </location>
</feature>
<evidence type="ECO:0000313" key="6">
    <source>
        <dbReference type="EnsemblPlants" id="Kaladp0292s0002.2.v1.1"/>
    </source>
</evidence>
<evidence type="ECO:0000256" key="5">
    <source>
        <dbReference type="SAM" id="MobiDB-lite"/>
    </source>
</evidence>
<name>A0A7N0V7R3_KALFE</name>
<dbReference type="Gramene" id="Kaladp0292s0002.1.v1.1">
    <property type="protein sequence ID" value="Kaladp0292s0002.1.v1.1"/>
    <property type="gene ID" value="Kaladp0292s0002.v1.1"/>
</dbReference>
<sequence length="322" mass="35683">MDGRRGPGDLFTGFGGYGGSADHGSFISSFFGGRNPFDDPFFSSPFGRMPQPGFFGGGGSPFLNYPRDVFFENQVQPNGSRGPIIEEINSEDEEEENIEQKNVKSRKHPRSRMGKEAVDEVEERRSKQMQSMNRTNMLNNVQTHPLAHSFTYQSSSFSYSGANGAYYTSSKARRIGSDGLTFEETKEADSSTGEASHQISRGIFDKGHSLSRKLKSDGKVDTMQTLHNLNEGEVAGFEADWQRKAKQQMPQLAQSFINQGFIGSGNRQIDGGNRRGWALPSTEPGEQSRQPVEPAEQPRRMKSDGGKTGTDHSMWKKVSSKK</sequence>
<evidence type="ECO:0000256" key="3">
    <source>
        <dbReference type="ARBA" id="ARBA00022490"/>
    </source>
</evidence>
<reference evidence="6" key="1">
    <citation type="submission" date="2021-01" db="UniProtKB">
        <authorList>
            <consortium name="EnsemblPlants"/>
        </authorList>
    </citation>
    <scope>IDENTIFICATION</scope>
</reference>
<dbReference type="OMA" id="HNGFNHT"/>
<evidence type="ECO:0000256" key="4">
    <source>
        <dbReference type="ARBA" id="ARBA00022553"/>
    </source>
</evidence>
<dbReference type="InterPro" id="IPR019376">
    <property type="entry name" value="Myeloid_leukemia_factor"/>
</dbReference>
<dbReference type="EnsemblPlants" id="Kaladp0292s0002.1.v1.1">
    <property type="protein sequence ID" value="Kaladp0292s0002.1.v1.1"/>
    <property type="gene ID" value="Kaladp0292s0002.v1.1"/>
</dbReference>
<dbReference type="Gramene" id="Kaladp0292s0002.2.v1.1">
    <property type="protein sequence ID" value="Kaladp0292s0002.2.v1.1"/>
    <property type="gene ID" value="Kaladp0292s0002.v1.1"/>
</dbReference>
<dbReference type="Proteomes" id="UP000594263">
    <property type="component" value="Unplaced"/>
</dbReference>
<dbReference type="GO" id="GO:0005737">
    <property type="term" value="C:cytoplasm"/>
    <property type="evidence" value="ECO:0007669"/>
    <property type="project" value="UniProtKB-SubCell"/>
</dbReference>
<feature type="region of interest" description="Disordered" evidence="5">
    <location>
        <begin position="89"/>
        <end position="127"/>
    </location>
</feature>
<feature type="compositionally biased region" description="Basic and acidic residues" evidence="5">
    <location>
        <begin position="296"/>
        <end position="314"/>
    </location>
</feature>
<keyword evidence="7" id="KW-1185">Reference proteome</keyword>
<keyword evidence="4" id="KW-0597">Phosphoprotein</keyword>
<feature type="compositionally biased region" description="Basic residues" evidence="5">
    <location>
        <begin position="103"/>
        <end position="112"/>
    </location>
</feature>
<dbReference type="EnsemblPlants" id="Kaladp0292s0002.2.v1.1">
    <property type="protein sequence ID" value="Kaladp0292s0002.2.v1.1"/>
    <property type="gene ID" value="Kaladp0292s0002.v1.1"/>
</dbReference>
<proteinExistence type="inferred from homology"/>
<evidence type="ECO:0008006" key="8">
    <source>
        <dbReference type="Google" id="ProtNLM"/>
    </source>
</evidence>
<protein>
    <recommendedName>
        <fullName evidence="8">Myeloid leukemia factor</fullName>
    </recommendedName>
</protein>
<dbReference type="Pfam" id="PF10248">
    <property type="entry name" value="Mlf1IP"/>
    <property type="match status" value="1"/>
</dbReference>
<comment type="similarity">
    <text evidence="2">Belongs to the MLF family.</text>
</comment>
<evidence type="ECO:0000256" key="1">
    <source>
        <dbReference type="ARBA" id="ARBA00004496"/>
    </source>
</evidence>
<dbReference type="PANTHER" id="PTHR13105">
    <property type="entry name" value="MYELOID LEUKEMIA FACTOR"/>
    <property type="match status" value="1"/>
</dbReference>
<evidence type="ECO:0000313" key="7">
    <source>
        <dbReference type="Proteomes" id="UP000594263"/>
    </source>
</evidence>
<keyword evidence="3" id="KW-0963">Cytoplasm</keyword>
<evidence type="ECO:0000256" key="2">
    <source>
        <dbReference type="ARBA" id="ARBA00008332"/>
    </source>
</evidence>
<dbReference type="AlphaFoldDB" id="A0A7N0V7R3"/>